<proteinExistence type="predicted"/>
<evidence type="ECO:0000256" key="2">
    <source>
        <dbReference type="SAM" id="Phobius"/>
    </source>
</evidence>
<evidence type="ECO:0000313" key="4">
    <source>
        <dbReference type="EMBL" id="MPY32801.1"/>
    </source>
</evidence>
<feature type="signal peptide" evidence="3">
    <location>
        <begin position="1"/>
        <end position="26"/>
    </location>
</feature>
<sequence>MNLRPWVAAPLAGAAIVLVSPSAGIAAQTPVRYEGDGHHRHRNPYRDCHSGRVVVLIDKGLRGILTNGPRGPEALVIQGSSASSSSPTAPWDTFTVSTYANVDYPTQSSGQYQFAIREFFRVHPLFVVRAFGVHKQVFPFPATHCRSNRDDGDRGDGAGPQDGAVVDGNGSSNSPSPQKGAPGRTVPSQDSKAAGWSGSLLSVKRIVIATGVLLVVLGLLAAAWLRRRRSAE</sequence>
<feature type="chain" id="PRO_5024904642" description="LPXTG cell wall anchor domain-containing protein" evidence="3">
    <location>
        <begin position="27"/>
        <end position="232"/>
    </location>
</feature>
<protein>
    <recommendedName>
        <fullName evidence="6">LPXTG cell wall anchor domain-containing protein</fullName>
    </recommendedName>
</protein>
<comment type="caution">
    <text evidence="4">The sequence shown here is derived from an EMBL/GenBank/DDBJ whole genome shotgun (WGS) entry which is preliminary data.</text>
</comment>
<organism evidence="4 5">
    <name type="scientific">Streptomyces adustus</name>
    <dbReference type="NCBI Taxonomy" id="1609272"/>
    <lineage>
        <taxon>Bacteria</taxon>
        <taxon>Bacillati</taxon>
        <taxon>Actinomycetota</taxon>
        <taxon>Actinomycetes</taxon>
        <taxon>Kitasatosporales</taxon>
        <taxon>Streptomycetaceae</taxon>
        <taxon>Streptomyces</taxon>
    </lineage>
</organism>
<feature type="region of interest" description="Disordered" evidence="1">
    <location>
        <begin position="142"/>
        <end position="193"/>
    </location>
</feature>
<name>A0A5N8VC23_9ACTN</name>
<dbReference type="OrthoDB" id="4224804at2"/>
<dbReference type="Proteomes" id="UP000325849">
    <property type="component" value="Unassembled WGS sequence"/>
</dbReference>
<keyword evidence="5" id="KW-1185">Reference proteome</keyword>
<gene>
    <name evidence="4" type="ORF">FNH09_16460</name>
</gene>
<evidence type="ECO:0008006" key="6">
    <source>
        <dbReference type="Google" id="ProtNLM"/>
    </source>
</evidence>
<dbReference type="AlphaFoldDB" id="A0A5N8VC23"/>
<accession>A0A5N8VC23</accession>
<keyword evidence="3" id="KW-0732">Signal</keyword>
<feature type="compositionally biased region" description="Basic and acidic residues" evidence="1">
    <location>
        <begin position="147"/>
        <end position="156"/>
    </location>
</feature>
<evidence type="ECO:0000256" key="3">
    <source>
        <dbReference type="SAM" id="SignalP"/>
    </source>
</evidence>
<keyword evidence="2" id="KW-0812">Transmembrane</keyword>
<keyword evidence="2" id="KW-1133">Transmembrane helix</keyword>
<evidence type="ECO:0000313" key="5">
    <source>
        <dbReference type="Proteomes" id="UP000325849"/>
    </source>
</evidence>
<evidence type="ECO:0000256" key="1">
    <source>
        <dbReference type="SAM" id="MobiDB-lite"/>
    </source>
</evidence>
<dbReference type="RefSeq" id="WP_152888530.1">
    <property type="nucleotide sequence ID" value="NZ_VJZD01000056.1"/>
</dbReference>
<feature type="transmembrane region" description="Helical" evidence="2">
    <location>
        <begin position="206"/>
        <end position="225"/>
    </location>
</feature>
<keyword evidence="2" id="KW-0472">Membrane</keyword>
<dbReference type="EMBL" id="VJZD01000056">
    <property type="protein sequence ID" value="MPY32801.1"/>
    <property type="molecule type" value="Genomic_DNA"/>
</dbReference>
<reference evidence="4 5" key="1">
    <citation type="submission" date="2019-07" db="EMBL/GenBank/DDBJ databases">
        <title>New species of Amycolatopsis and Streptomyces.</title>
        <authorList>
            <person name="Duangmal K."/>
            <person name="Teo W.F.A."/>
            <person name="Lipun K."/>
        </authorList>
    </citation>
    <scope>NUCLEOTIDE SEQUENCE [LARGE SCALE GENOMIC DNA]</scope>
    <source>
        <strain evidence="4 5">NBRC 109810</strain>
    </source>
</reference>